<dbReference type="Proteomes" id="UP000230790">
    <property type="component" value="Unassembled WGS sequence"/>
</dbReference>
<gene>
    <name evidence="1" type="ORF">CUN48_19405</name>
</gene>
<sequence>VLGRPIQVLDIDESVALGAAALGGIAAGVYGSEDEAVGALRVCARTVAPDDALHALYERIYREAFLRLAPALAPVHTALNELEMP</sequence>
<evidence type="ECO:0000313" key="1">
    <source>
        <dbReference type="EMBL" id="PJF45335.1"/>
    </source>
</evidence>
<feature type="non-terminal residue" evidence="1">
    <location>
        <position position="1"/>
    </location>
</feature>
<dbReference type="InterPro" id="IPR043129">
    <property type="entry name" value="ATPase_NBD"/>
</dbReference>
<keyword evidence="1" id="KW-0808">Transferase</keyword>
<keyword evidence="1" id="KW-0418">Kinase</keyword>
<dbReference type="AlphaFoldDB" id="A0A2M8Q6A6"/>
<reference evidence="1 2" key="1">
    <citation type="submission" date="2017-11" db="EMBL/GenBank/DDBJ databases">
        <title>Evolution of Phototrophy in the Chloroflexi Phylum Driven by Horizontal Gene Transfer.</title>
        <authorList>
            <person name="Ward L.M."/>
            <person name="Hemp J."/>
            <person name="Shih P.M."/>
            <person name="Mcglynn S.E."/>
            <person name="Fischer W."/>
        </authorList>
    </citation>
    <scope>NUCLEOTIDE SEQUENCE [LARGE SCALE GENOMIC DNA]</scope>
    <source>
        <strain evidence="1">JP3_7</strain>
    </source>
</reference>
<dbReference type="Gene3D" id="3.30.420.40">
    <property type="match status" value="1"/>
</dbReference>
<evidence type="ECO:0000313" key="2">
    <source>
        <dbReference type="Proteomes" id="UP000230790"/>
    </source>
</evidence>
<dbReference type="GO" id="GO:0016301">
    <property type="term" value="F:kinase activity"/>
    <property type="evidence" value="ECO:0007669"/>
    <property type="project" value="UniProtKB-KW"/>
</dbReference>
<dbReference type="SUPFAM" id="SSF53067">
    <property type="entry name" value="Actin-like ATPase domain"/>
    <property type="match status" value="1"/>
</dbReference>
<organism evidence="1 2">
    <name type="scientific">Candidatus Thermofonsia Clade 3 bacterium</name>
    <dbReference type="NCBI Taxonomy" id="2364212"/>
    <lineage>
        <taxon>Bacteria</taxon>
        <taxon>Bacillati</taxon>
        <taxon>Chloroflexota</taxon>
        <taxon>Candidatus Thermofontia</taxon>
        <taxon>Candidatus Thermofonsia Clade 3</taxon>
    </lineage>
</organism>
<dbReference type="EMBL" id="PGTN01001198">
    <property type="protein sequence ID" value="PJF45335.1"/>
    <property type="molecule type" value="Genomic_DNA"/>
</dbReference>
<proteinExistence type="predicted"/>
<accession>A0A2M8Q6A6</accession>
<name>A0A2M8Q6A6_9CHLR</name>
<protein>
    <submittedName>
        <fullName evidence="1">Carbohydrate kinase</fullName>
    </submittedName>
</protein>
<comment type="caution">
    <text evidence="1">The sequence shown here is derived from an EMBL/GenBank/DDBJ whole genome shotgun (WGS) entry which is preliminary data.</text>
</comment>